<dbReference type="RefSeq" id="WP_074199772.1">
    <property type="nucleotide sequence ID" value="NZ_FSQZ01000001.1"/>
</dbReference>
<dbReference type="InterPro" id="IPR002510">
    <property type="entry name" value="Metalloprtase-TldD/E_N"/>
</dbReference>
<dbReference type="Pfam" id="PF19289">
    <property type="entry name" value="PmbA_TldD_3rd"/>
    <property type="match status" value="1"/>
</dbReference>
<dbReference type="InterPro" id="IPR035068">
    <property type="entry name" value="TldD/PmbA_N"/>
</dbReference>
<organism evidence="5 6">
    <name type="scientific">Acetomicrobium flavidum</name>
    <dbReference type="NCBI Taxonomy" id="49896"/>
    <lineage>
        <taxon>Bacteria</taxon>
        <taxon>Thermotogati</taxon>
        <taxon>Synergistota</taxon>
        <taxon>Synergistia</taxon>
        <taxon>Synergistales</taxon>
        <taxon>Acetomicrobiaceae</taxon>
        <taxon>Acetomicrobium</taxon>
    </lineage>
</organism>
<dbReference type="SUPFAM" id="SSF111283">
    <property type="entry name" value="Putative modulator of DNA gyrase, PmbA/TldD"/>
    <property type="match status" value="1"/>
</dbReference>
<evidence type="ECO:0000259" key="2">
    <source>
        <dbReference type="Pfam" id="PF01523"/>
    </source>
</evidence>
<dbReference type="InterPro" id="IPR047657">
    <property type="entry name" value="PmbA"/>
</dbReference>
<accession>A0ABY1JE71</accession>
<dbReference type="InterPro" id="IPR045570">
    <property type="entry name" value="Metalloprtase-TldD/E_cen_dom"/>
</dbReference>
<sequence>MMGLPERDLVESAAFWTLDQLKGHKYITGADILYKADVSSLLSFIDGNLEEDSRGKAVSLGLRVIDEEGRQGIAYCNLLAKEALSKVVKWAVHNSKNNDPNPYVELNRNQGVPFEDRDIFDPFIAEGLSFDRGSKICACLTEEARNTDKRVKSVREAFYGEGYEETFYLSSEGFCEWQKETVARCDVVVIMSDGDEMEMGGFGDERRYALDLDYLNIARQAVCRTRMTLGGKHLKTAKYVLVLDSMASASFVSLLEDCFLADNVHKGRSLLSGKLGRQIASNVVNLIDDATLNRGMGSYIFDGEGTPGQRTTLLSGGVLNGFLYNIEHAKMDGVPSTGNCVRGTASLPSVGASNLFILPGTQDLQCLLNKVDSGIYVTDLLGLHTFDPVSGDFSLGIKGAYIRKGALENPVSGMTIAGNLYDVLFHVIEVGNDIKFYGSVGSPSLVIEDVTAAGV</sequence>
<dbReference type="Gene3D" id="3.30.2290.10">
    <property type="entry name" value="PmbA/TldD superfamily"/>
    <property type="match status" value="1"/>
</dbReference>
<dbReference type="InterPro" id="IPR036059">
    <property type="entry name" value="TldD/PmbA_sf"/>
</dbReference>
<keyword evidence="6" id="KW-1185">Reference proteome</keyword>
<dbReference type="Proteomes" id="UP000185093">
    <property type="component" value="Unassembled WGS sequence"/>
</dbReference>
<evidence type="ECO:0000313" key="5">
    <source>
        <dbReference type="EMBL" id="SIN71813.1"/>
    </source>
</evidence>
<feature type="domain" description="Metalloprotease TldD/E C-terminal" evidence="3">
    <location>
        <begin position="237"/>
        <end position="454"/>
    </location>
</feature>
<feature type="domain" description="Metalloprotease TldD/E central" evidence="4">
    <location>
        <begin position="141"/>
        <end position="227"/>
    </location>
</feature>
<gene>
    <name evidence="5" type="ORF">SAMN05444368_1466</name>
</gene>
<evidence type="ECO:0000259" key="3">
    <source>
        <dbReference type="Pfam" id="PF19289"/>
    </source>
</evidence>
<protein>
    <submittedName>
        <fullName evidence="5">PmbA protein</fullName>
    </submittedName>
</protein>
<dbReference type="EMBL" id="FSQZ01000001">
    <property type="protein sequence ID" value="SIN71813.1"/>
    <property type="molecule type" value="Genomic_DNA"/>
</dbReference>
<reference evidence="5 6" key="1">
    <citation type="submission" date="2016-11" db="EMBL/GenBank/DDBJ databases">
        <authorList>
            <person name="Varghese N."/>
            <person name="Submissions S."/>
        </authorList>
    </citation>
    <scope>NUCLEOTIDE SEQUENCE [LARGE SCALE GENOMIC DNA]</scope>
    <source>
        <strain evidence="5 6">DSM 20664</strain>
    </source>
</reference>
<dbReference type="InterPro" id="IPR045569">
    <property type="entry name" value="Metalloprtase-TldD/E_C"/>
</dbReference>
<evidence type="ECO:0000256" key="1">
    <source>
        <dbReference type="ARBA" id="ARBA00005836"/>
    </source>
</evidence>
<dbReference type="Pfam" id="PF19290">
    <property type="entry name" value="PmbA_TldD_2nd"/>
    <property type="match status" value="1"/>
</dbReference>
<dbReference type="PANTHER" id="PTHR43421:SF1">
    <property type="entry name" value="METALLOPROTEASE PMBA"/>
    <property type="match status" value="1"/>
</dbReference>
<dbReference type="Pfam" id="PF01523">
    <property type="entry name" value="PmbA_TldD_1st"/>
    <property type="match status" value="1"/>
</dbReference>
<comment type="similarity">
    <text evidence="1">Belongs to the peptidase U62 family.</text>
</comment>
<evidence type="ECO:0000259" key="4">
    <source>
        <dbReference type="Pfam" id="PF19290"/>
    </source>
</evidence>
<dbReference type="PANTHER" id="PTHR43421">
    <property type="entry name" value="METALLOPROTEASE PMBA"/>
    <property type="match status" value="1"/>
</dbReference>
<feature type="domain" description="Metalloprotease TldD/E N-terminal" evidence="2">
    <location>
        <begin position="30"/>
        <end position="94"/>
    </location>
</feature>
<evidence type="ECO:0000313" key="6">
    <source>
        <dbReference type="Proteomes" id="UP000185093"/>
    </source>
</evidence>
<proteinExistence type="inferred from homology"/>
<comment type="caution">
    <text evidence="5">The sequence shown here is derived from an EMBL/GenBank/DDBJ whole genome shotgun (WGS) entry which is preliminary data.</text>
</comment>
<name>A0ABY1JE71_9BACT</name>